<reference evidence="2 3" key="1">
    <citation type="submission" date="2013-11" db="EMBL/GenBank/DDBJ databases">
        <title>Opisthorchis viverrini - life in the bile duct.</title>
        <authorList>
            <person name="Young N.D."/>
            <person name="Nagarajan N."/>
            <person name="Lin S.J."/>
            <person name="Korhonen P.K."/>
            <person name="Jex A.R."/>
            <person name="Hall R.S."/>
            <person name="Safavi-Hemami H."/>
            <person name="Kaewkong W."/>
            <person name="Bertrand D."/>
            <person name="Gao S."/>
            <person name="Seet Q."/>
            <person name="Wongkham S."/>
            <person name="Teh B.T."/>
            <person name="Wongkham C."/>
            <person name="Intapan P.M."/>
            <person name="Maleewong W."/>
            <person name="Yang X."/>
            <person name="Hu M."/>
            <person name="Wang Z."/>
            <person name="Hofmann A."/>
            <person name="Sternberg P.W."/>
            <person name="Tan P."/>
            <person name="Wang J."/>
            <person name="Gasser R.B."/>
        </authorList>
    </citation>
    <scope>NUCLEOTIDE SEQUENCE [LARGE SCALE GENOMIC DNA]</scope>
</reference>
<feature type="region of interest" description="Disordered" evidence="1">
    <location>
        <begin position="1"/>
        <end position="91"/>
    </location>
</feature>
<gene>
    <name evidence="2" type="ORF">T265_16138</name>
</gene>
<proteinExistence type="predicted"/>
<dbReference type="RefSeq" id="XP_009177933.1">
    <property type="nucleotide sequence ID" value="XM_009179669.1"/>
</dbReference>
<evidence type="ECO:0000313" key="3">
    <source>
        <dbReference type="Proteomes" id="UP000054324"/>
    </source>
</evidence>
<dbReference type="EMBL" id="KL603551">
    <property type="protein sequence ID" value="KER18320.1"/>
    <property type="molecule type" value="Genomic_DNA"/>
</dbReference>
<accession>A0A074Z4T7</accession>
<dbReference type="STRING" id="6198.A0A074Z4T7"/>
<feature type="compositionally biased region" description="Polar residues" evidence="1">
    <location>
        <begin position="1"/>
        <end position="38"/>
    </location>
</feature>
<evidence type="ECO:0000313" key="2">
    <source>
        <dbReference type="EMBL" id="KER18320.1"/>
    </source>
</evidence>
<name>A0A074Z4T7_OPIVI</name>
<dbReference type="OrthoDB" id="2281547at2759"/>
<dbReference type="CTD" id="20330303"/>
<feature type="non-terminal residue" evidence="2">
    <location>
        <position position="1"/>
    </location>
</feature>
<feature type="compositionally biased region" description="Basic and acidic residues" evidence="1">
    <location>
        <begin position="40"/>
        <end position="62"/>
    </location>
</feature>
<feature type="non-terminal residue" evidence="2">
    <location>
        <position position="91"/>
    </location>
</feature>
<dbReference type="GeneID" id="20330303"/>
<protein>
    <submittedName>
        <fullName evidence="2">Uncharacterized protein</fullName>
    </submittedName>
</protein>
<keyword evidence="3" id="KW-1185">Reference proteome</keyword>
<sequence>TPNSSSTSDAAFTSRASVSTASLPQGTDQDNLSESSPKFLTDDERQEQGRMAESSDGRHPKSESAVPESDENVSVGERDVNLSGSRQTGQY</sequence>
<evidence type="ECO:0000256" key="1">
    <source>
        <dbReference type="SAM" id="MobiDB-lite"/>
    </source>
</evidence>
<feature type="compositionally biased region" description="Polar residues" evidence="1">
    <location>
        <begin position="82"/>
        <end position="91"/>
    </location>
</feature>
<dbReference type="KEGG" id="ovi:T265_16138"/>
<dbReference type="AlphaFoldDB" id="A0A074Z4T7"/>
<dbReference type="Proteomes" id="UP000054324">
    <property type="component" value="Unassembled WGS sequence"/>
</dbReference>
<organism evidence="2 3">
    <name type="scientific">Opisthorchis viverrini</name>
    <name type="common">Southeast Asian liver fluke</name>
    <dbReference type="NCBI Taxonomy" id="6198"/>
    <lineage>
        <taxon>Eukaryota</taxon>
        <taxon>Metazoa</taxon>
        <taxon>Spiralia</taxon>
        <taxon>Lophotrochozoa</taxon>
        <taxon>Platyhelminthes</taxon>
        <taxon>Trematoda</taxon>
        <taxon>Digenea</taxon>
        <taxon>Opisthorchiida</taxon>
        <taxon>Opisthorchiata</taxon>
        <taxon>Opisthorchiidae</taxon>
        <taxon>Opisthorchis</taxon>
    </lineage>
</organism>